<evidence type="ECO:0000313" key="3">
    <source>
        <dbReference type="EMBL" id="QLY29333.1"/>
    </source>
</evidence>
<dbReference type="GO" id="GO:0006355">
    <property type="term" value="P:regulation of DNA-templated transcription"/>
    <property type="evidence" value="ECO:0007669"/>
    <property type="project" value="InterPro"/>
</dbReference>
<dbReference type="RefSeq" id="WP_181580537.1">
    <property type="nucleotide sequence ID" value="NZ_CP059399.1"/>
</dbReference>
<keyword evidence="1" id="KW-0238">DNA-binding</keyword>
<proteinExistence type="predicted"/>
<dbReference type="PRINTS" id="PR00038">
    <property type="entry name" value="HTHLUXR"/>
</dbReference>
<dbReference type="PROSITE" id="PS00622">
    <property type="entry name" value="HTH_LUXR_1"/>
    <property type="match status" value="1"/>
</dbReference>
<dbReference type="SUPFAM" id="SSF46894">
    <property type="entry name" value="C-terminal effector domain of the bipartite response regulators"/>
    <property type="match status" value="1"/>
</dbReference>
<name>A0A7D6V907_9NOCA</name>
<dbReference type="SUPFAM" id="SSF48452">
    <property type="entry name" value="TPR-like"/>
    <property type="match status" value="1"/>
</dbReference>
<dbReference type="Gene3D" id="1.25.40.10">
    <property type="entry name" value="Tetratricopeptide repeat domain"/>
    <property type="match status" value="2"/>
</dbReference>
<dbReference type="Proteomes" id="UP000515512">
    <property type="component" value="Chromosome"/>
</dbReference>
<dbReference type="EMBL" id="CP059399">
    <property type="protein sequence ID" value="QLY29333.1"/>
    <property type="molecule type" value="Genomic_DNA"/>
</dbReference>
<protein>
    <submittedName>
        <fullName evidence="3">LuxR family transcriptional regulator</fullName>
    </submittedName>
</protein>
<evidence type="ECO:0000256" key="1">
    <source>
        <dbReference type="ARBA" id="ARBA00023125"/>
    </source>
</evidence>
<dbReference type="CDD" id="cd06170">
    <property type="entry name" value="LuxR_C_like"/>
    <property type="match status" value="1"/>
</dbReference>
<dbReference type="GO" id="GO:0003677">
    <property type="term" value="F:DNA binding"/>
    <property type="evidence" value="ECO:0007669"/>
    <property type="project" value="UniProtKB-KW"/>
</dbReference>
<dbReference type="PROSITE" id="PS50043">
    <property type="entry name" value="HTH_LUXR_2"/>
    <property type="match status" value="1"/>
</dbReference>
<dbReference type="InterPro" id="IPR036388">
    <property type="entry name" value="WH-like_DNA-bd_sf"/>
</dbReference>
<gene>
    <name evidence="3" type="ORF">H0264_29260</name>
</gene>
<dbReference type="PANTHER" id="PTHR43214">
    <property type="entry name" value="TWO-COMPONENT RESPONSE REGULATOR"/>
    <property type="match status" value="1"/>
</dbReference>
<feature type="domain" description="HTH luxR-type" evidence="2">
    <location>
        <begin position="475"/>
        <end position="540"/>
    </location>
</feature>
<evidence type="ECO:0000313" key="4">
    <source>
        <dbReference type="Proteomes" id="UP000515512"/>
    </source>
</evidence>
<dbReference type="InterPro" id="IPR000792">
    <property type="entry name" value="Tscrpt_reg_LuxR_C"/>
</dbReference>
<dbReference type="Gene3D" id="1.10.10.10">
    <property type="entry name" value="Winged helix-like DNA-binding domain superfamily/Winged helix DNA-binding domain"/>
    <property type="match status" value="1"/>
</dbReference>
<dbReference type="InterPro" id="IPR039420">
    <property type="entry name" value="WalR-like"/>
</dbReference>
<keyword evidence="4" id="KW-1185">Reference proteome</keyword>
<dbReference type="InterPro" id="IPR011990">
    <property type="entry name" value="TPR-like_helical_dom_sf"/>
</dbReference>
<dbReference type="Pfam" id="PF00196">
    <property type="entry name" value="GerE"/>
    <property type="match status" value="1"/>
</dbReference>
<dbReference type="KEGG" id="nhu:H0264_29260"/>
<reference evidence="3 4" key="1">
    <citation type="submission" date="2020-07" db="EMBL/GenBank/DDBJ databases">
        <authorList>
            <person name="Zhuang K."/>
            <person name="Ran Y."/>
        </authorList>
    </citation>
    <scope>NUCLEOTIDE SEQUENCE [LARGE SCALE GENOMIC DNA]</scope>
    <source>
        <strain evidence="3 4">WCH-YHL-001</strain>
    </source>
</reference>
<evidence type="ECO:0000259" key="2">
    <source>
        <dbReference type="PROSITE" id="PS50043"/>
    </source>
</evidence>
<dbReference type="SMART" id="SM00421">
    <property type="entry name" value="HTH_LUXR"/>
    <property type="match status" value="1"/>
</dbReference>
<dbReference type="InterPro" id="IPR016032">
    <property type="entry name" value="Sig_transdc_resp-reg_C-effctor"/>
</dbReference>
<accession>A0A7D6V907</accession>
<sequence>MNAEVARGRAAHRAGLWADAYDLLHRCDGREDLGPDDLEILAEAAHFTGRLEESVEVRTRVYRAHQARGAASAAAMTAYRNCLVLLLRGSVAEANGWLTRARHLLEPEPEGAVHGYVSTAEAEMCYFAGDPVRSLAAAKRAVELGRRCAEGDLLNIGRHQVGRALVALDEIASGMDELDEAMLAAIGGELEAYAGVWIYCSSIYVCDDLGDVDRASQWTAAFQRWVSGRRQAGVWSGSCRAHRSRILRRQGDWADAEREARRACVEGCETVAWDTANAWYQIGEIRRLVGDLSAAEDAYARAVGYGWDAQPGFSLLRAAQGDYRSAGAGLRRALAENPANRAERVRLLPALVEIAIGGGDLEGARTAVGELSLLAQGRERAIRASAAQCAGALHLAENDVPAALPPLREAGRLWAELDFPYENARVLHLLGVACRMAGDDDAARLHWRSAREVFARLGATPDVKEIDNLLGGARPQPLPAGLSPREAEVLRLVAAGLTNHAVAQALSLSEKTVARHVSNIFTKIGVSTRAAATAYACRHGLD</sequence>
<dbReference type="AlphaFoldDB" id="A0A7D6V907"/>
<organism evidence="3 4">
    <name type="scientific">Nocardia huaxiensis</name>
    <dbReference type="NCBI Taxonomy" id="2755382"/>
    <lineage>
        <taxon>Bacteria</taxon>
        <taxon>Bacillati</taxon>
        <taxon>Actinomycetota</taxon>
        <taxon>Actinomycetes</taxon>
        <taxon>Mycobacteriales</taxon>
        <taxon>Nocardiaceae</taxon>
        <taxon>Nocardia</taxon>
    </lineage>
</organism>
<dbReference type="PANTHER" id="PTHR43214:SF43">
    <property type="entry name" value="TWO-COMPONENT RESPONSE REGULATOR"/>
    <property type="match status" value="1"/>
</dbReference>